<evidence type="ECO:0000256" key="2">
    <source>
        <dbReference type="ARBA" id="ARBA00010145"/>
    </source>
</evidence>
<comment type="subcellular location">
    <subcellularLocation>
        <location evidence="1">Cell membrane</location>
        <topology evidence="1">Multi-pass membrane protein</topology>
    </subcellularLocation>
</comment>
<feature type="transmembrane region" description="Helical" evidence="8">
    <location>
        <begin position="221"/>
        <end position="242"/>
    </location>
</feature>
<dbReference type="Gene3D" id="1.20.1530.20">
    <property type="match status" value="1"/>
</dbReference>
<evidence type="ECO:0000313" key="10">
    <source>
        <dbReference type="Proteomes" id="UP001165524"/>
    </source>
</evidence>
<feature type="transmembrane region" description="Helical" evidence="8">
    <location>
        <begin position="153"/>
        <end position="172"/>
    </location>
</feature>
<dbReference type="PANTHER" id="PTHR36838:SF1">
    <property type="entry name" value="SLR1864 PROTEIN"/>
    <property type="match status" value="1"/>
</dbReference>
<comment type="caution">
    <text evidence="9">The sequence shown here is derived from an EMBL/GenBank/DDBJ whole genome shotgun (WGS) entry which is preliminary data.</text>
</comment>
<accession>A0ABT0E6S1</accession>
<evidence type="ECO:0000256" key="4">
    <source>
        <dbReference type="ARBA" id="ARBA00022475"/>
    </source>
</evidence>
<feature type="transmembrane region" description="Helical" evidence="8">
    <location>
        <begin position="56"/>
        <end position="76"/>
    </location>
</feature>
<dbReference type="RefSeq" id="WP_246951226.1">
    <property type="nucleotide sequence ID" value="NZ_JALKII010000004.1"/>
</dbReference>
<feature type="transmembrane region" description="Helical" evidence="8">
    <location>
        <begin position="88"/>
        <end position="108"/>
    </location>
</feature>
<dbReference type="Proteomes" id="UP001165524">
    <property type="component" value="Unassembled WGS sequence"/>
</dbReference>
<dbReference type="EMBL" id="JALKII010000004">
    <property type="protein sequence ID" value="MCK0537535.1"/>
    <property type="molecule type" value="Genomic_DNA"/>
</dbReference>
<evidence type="ECO:0000256" key="8">
    <source>
        <dbReference type="SAM" id="Phobius"/>
    </source>
</evidence>
<gene>
    <name evidence="9" type="ORF">MU846_07410</name>
</gene>
<evidence type="ECO:0000256" key="3">
    <source>
        <dbReference type="ARBA" id="ARBA00022448"/>
    </source>
</evidence>
<feature type="transmembrane region" description="Helical" evidence="8">
    <location>
        <begin position="128"/>
        <end position="146"/>
    </location>
</feature>
<evidence type="ECO:0000256" key="1">
    <source>
        <dbReference type="ARBA" id="ARBA00004651"/>
    </source>
</evidence>
<keyword evidence="5 8" id="KW-0812">Transmembrane</keyword>
<dbReference type="InterPro" id="IPR038770">
    <property type="entry name" value="Na+/solute_symporter_sf"/>
</dbReference>
<evidence type="ECO:0000256" key="6">
    <source>
        <dbReference type="ARBA" id="ARBA00022989"/>
    </source>
</evidence>
<dbReference type="Pfam" id="PF03547">
    <property type="entry name" value="Mem_trans"/>
    <property type="match status" value="1"/>
</dbReference>
<reference evidence="9" key="1">
    <citation type="submission" date="2022-04" db="EMBL/GenBank/DDBJ databases">
        <title>Alcanivorax sp. CY1518 draft genome sequence.</title>
        <authorList>
            <person name="Zhao G."/>
            <person name="An M."/>
        </authorList>
    </citation>
    <scope>NUCLEOTIDE SEQUENCE</scope>
    <source>
        <strain evidence="9">CY1518</strain>
    </source>
</reference>
<keyword evidence="10" id="KW-1185">Reference proteome</keyword>
<evidence type="ECO:0000313" key="9">
    <source>
        <dbReference type="EMBL" id="MCK0537535.1"/>
    </source>
</evidence>
<keyword evidence="6 8" id="KW-1133">Transmembrane helix</keyword>
<proteinExistence type="inferred from homology"/>
<keyword evidence="4" id="KW-1003">Cell membrane</keyword>
<organism evidence="9 10">
    <name type="scientific">Alcanivorax quisquiliarum</name>
    <dbReference type="NCBI Taxonomy" id="2933565"/>
    <lineage>
        <taxon>Bacteria</taxon>
        <taxon>Pseudomonadati</taxon>
        <taxon>Pseudomonadota</taxon>
        <taxon>Gammaproteobacteria</taxon>
        <taxon>Oceanospirillales</taxon>
        <taxon>Alcanivoracaceae</taxon>
        <taxon>Alcanivorax</taxon>
    </lineage>
</organism>
<feature type="transmembrane region" description="Helical" evidence="8">
    <location>
        <begin position="278"/>
        <end position="297"/>
    </location>
</feature>
<name>A0ABT0E6S1_9GAMM</name>
<protein>
    <submittedName>
        <fullName evidence="9">AEC family transporter</fullName>
    </submittedName>
</protein>
<feature type="transmembrane region" description="Helical" evidence="8">
    <location>
        <begin position="248"/>
        <end position="266"/>
    </location>
</feature>
<sequence length="299" mass="31542">MSALWLVIICLGAGALAARFHHPEGLAAGLNWWVLHVALPALVLQQILLLQWSHELLFPAVAMWLVFAGAWLLINLLGRSLGWTRGQIGALVLTAGLGNTSFVGYPLIEALRGTEALGVAVIADQMGSFLVLSSLGVIVAAVYAGQRVSAMDLLRRVAMFPAFFALLLALILRQTGGLPGVLMEVLGRLGQTLTPLALFTVGMQLRLSAVRHDLVPMLYGLGWKLLLAPLMIAGLAIAMGAQPATADIAVLQAAMAPMITAGILAQQHGLAPALANRIVGIGLLLSLLTVPLADYLLRL</sequence>
<dbReference type="InterPro" id="IPR004776">
    <property type="entry name" value="Mem_transp_PIN-like"/>
</dbReference>
<evidence type="ECO:0000256" key="5">
    <source>
        <dbReference type="ARBA" id="ARBA00022692"/>
    </source>
</evidence>
<keyword evidence="7 8" id="KW-0472">Membrane</keyword>
<dbReference type="PANTHER" id="PTHR36838">
    <property type="entry name" value="AUXIN EFFLUX CARRIER FAMILY PROTEIN"/>
    <property type="match status" value="1"/>
</dbReference>
<comment type="similarity">
    <text evidence="2">Belongs to the auxin efflux carrier (TC 2.A.69) family.</text>
</comment>
<feature type="transmembrane region" description="Helical" evidence="8">
    <location>
        <begin position="192"/>
        <end position="209"/>
    </location>
</feature>
<keyword evidence="3" id="KW-0813">Transport</keyword>
<evidence type="ECO:0000256" key="7">
    <source>
        <dbReference type="ARBA" id="ARBA00023136"/>
    </source>
</evidence>